<comment type="caution">
    <text evidence="10">The sequence shown here is derived from an EMBL/GenBank/DDBJ whole genome shotgun (WGS) entry which is preliminary data.</text>
</comment>
<evidence type="ECO:0000256" key="4">
    <source>
        <dbReference type="ARBA" id="ARBA00022946"/>
    </source>
</evidence>
<proteinExistence type="inferred from homology"/>
<organism evidence="10 11">
    <name type="scientific">Batrachochytrium salamandrivorans</name>
    <dbReference type="NCBI Taxonomy" id="1357716"/>
    <lineage>
        <taxon>Eukaryota</taxon>
        <taxon>Fungi</taxon>
        <taxon>Fungi incertae sedis</taxon>
        <taxon>Chytridiomycota</taxon>
        <taxon>Chytridiomycota incertae sedis</taxon>
        <taxon>Chytridiomycetes</taxon>
        <taxon>Rhizophydiales</taxon>
        <taxon>Rhizophydiales incertae sedis</taxon>
        <taxon>Batrachochytrium</taxon>
    </lineage>
</organism>
<keyword evidence="3 9" id="KW-0812">Transmembrane</keyword>
<evidence type="ECO:0000256" key="1">
    <source>
        <dbReference type="ARBA" id="ARBA00004167"/>
    </source>
</evidence>
<evidence type="ECO:0008006" key="12">
    <source>
        <dbReference type="Google" id="ProtNLM"/>
    </source>
</evidence>
<sequence>MPPINVNLEVFKFGLYIMFPVGVLYVYNKPEIMSYFPSTQDDMHLERKENQKIMFNPPTSRDEVLTQMAIMRRNLELKKAAAAAAEKSQGHNKEP</sequence>
<evidence type="ECO:0000256" key="3">
    <source>
        <dbReference type="ARBA" id="ARBA00022692"/>
    </source>
</evidence>
<evidence type="ECO:0000313" key="10">
    <source>
        <dbReference type="EMBL" id="KAH6590220.1"/>
    </source>
</evidence>
<dbReference type="InterPro" id="IPR018625">
    <property type="entry name" value="Pet100"/>
</dbReference>
<evidence type="ECO:0000256" key="9">
    <source>
        <dbReference type="SAM" id="Phobius"/>
    </source>
</evidence>
<evidence type="ECO:0000313" key="11">
    <source>
        <dbReference type="Proteomes" id="UP001648503"/>
    </source>
</evidence>
<dbReference type="PANTHER" id="PTHR33968:SF1">
    <property type="entry name" value="PROTEIN PET100 HOMOLOG, MITOCHONDRIAL"/>
    <property type="match status" value="1"/>
</dbReference>
<keyword evidence="6" id="KW-0496">Mitochondrion</keyword>
<reference evidence="10 11" key="1">
    <citation type="submission" date="2021-02" db="EMBL/GenBank/DDBJ databases">
        <title>Variation within the Batrachochytrium salamandrivorans European outbreak.</title>
        <authorList>
            <person name="Kelly M."/>
            <person name="Pasmans F."/>
            <person name="Shea T.P."/>
            <person name="Munoz J.F."/>
            <person name="Carranza S."/>
            <person name="Cuomo C.A."/>
            <person name="Martel A."/>
        </authorList>
    </citation>
    <scope>NUCLEOTIDE SEQUENCE [LARGE SCALE GENOMIC DNA]</scope>
    <source>
        <strain evidence="10 11">AMFP18/2</strain>
    </source>
</reference>
<dbReference type="Pfam" id="PF09803">
    <property type="entry name" value="Pet100"/>
    <property type="match status" value="1"/>
</dbReference>
<keyword evidence="5 9" id="KW-1133">Transmembrane helix</keyword>
<keyword evidence="4" id="KW-0809">Transit peptide</keyword>
<accession>A0ABQ8F135</accession>
<evidence type="ECO:0000256" key="2">
    <source>
        <dbReference type="ARBA" id="ARBA00004325"/>
    </source>
</evidence>
<dbReference type="EMBL" id="JAFCIX010000435">
    <property type="protein sequence ID" value="KAH6590220.1"/>
    <property type="molecule type" value="Genomic_DNA"/>
</dbReference>
<keyword evidence="11" id="KW-1185">Reference proteome</keyword>
<protein>
    <recommendedName>
        <fullName evidence="12">Protein PET100, mitochondrial</fullName>
    </recommendedName>
</protein>
<dbReference type="Proteomes" id="UP001648503">
    <property type="component" value="Unassembled WGS sequence"/>
</dbReference>
<evidence type="ECO:0000256" key="6">
    <source>
        <dbReference type="ARBA" id="ARBA00023128"/>
    </source>
</evidence>
<evidence type="ECO:0000256" key="7">
    <source>
        <dbReference type="ARBA" id="ARBA00023136"/>
    </source>
</evidence>
<name>A0ABQ8F135_9FUNG</name>
<dbReference type="PANTHER" id="PTHR33968">
    <property type="entry name" value="PROTEIN PET100 HOMOLOG, MITOCHONDRIAL"/>
    <property type="match status" value="1"/>
</dbReference>
<evidence type="ECO:0000256" key="8">
    <source>
        <dbReference type="ARBA" id="ARBA00038077"/>
    </source>
</evidence>
<comment type="subcellular location">
    <subcellularLocation>
        <location evidence="1">Membrane</location>
        <topology evidence="1">Single-pass membrane protein</topology>
    </subcellularLocation>
    <subcellularLocation>
        <location evidence="2">Mitochondrion membrane</location>
    </subcellularLocation>
</comment>
<keyword evidence="7 9" id="KW-0472">Membrane</keyword>
<evidence type="ECO:0000256" key="5">
    <source>
        <dbReference type="ARBA" id="ARBA00022989"/>
    </source>
</evidence>
<comment type="similarity">
    <text evidence="8">Belongs to the PET100 family.</text>
</comment>
<feature type="transmembrane region" description="Helical" evidence="9">
    <location>
        <begin position="6"/>
        <end position="27"/>
    </location>
</feature>
<gene>
    <name evidence="10" type="ORF">BASA50_009482</name>
</gene>